<dbReference type="InterPro" id="IPR001694">
    <property type="entry name" value="NADH_UbQ_OxRdtase_su1/FPO"/>
</dbReference>
<dbReference type="GO" id="GO:0009060">
    <property type="term" value="P:aerobic respiration"/>
    <property type="evidence" value="ECO:0007669"/>
    <property type="project" value="TreeGrafter"/>
</dbReference>
<dbReference type="RefSeq" id="YP_009235309.1">
    <property type="nucleotide sequence ID" value="NC_029453.1"/>
</dbReference>
<keyword evidence="8" id="KW-0830">Ubiquinone</keyword>
<dbReference type="PANTHER" id="PTHR11432">
    <property type="entry name" value="NADH DEHYDROGENASE SUBUNIT 1"/>
    <property type="match status" value="1"/>
</dbReference>
<dbReference type="EMBL" id="KT991436">
    <property type="protein sequence ID" value="AMD11926.1"/>
    <property type="molecule type" value="Genomic_DNA"/>
</dbReference>
<proteinExistence type="inferred from homology"/>
<geneLocation type="mitochondrion" evidence="10"/>
<protein>
    <recommendedName>
        <fullName evidence="3 8">NADH-ubiquinone oxidoreductase chain 1</fullName>
        <ecNumber evidence="8">7.1.1.2</ecNumber>
    </recommendedName>
</protein>
<feature type="transmembrane region" description="Helical" evidence="9">
    <location>
        <begin position="109"/>
        <end position="130"/>
    </location>
</feature>
<keyword evidence="5 9" id="KW-1133">Transmembrane helix</keyword>
<evidence type="ECO:0000256" key="5">
    <source>
        <dbReference type="ARBA" id="ARBA00022989"/>
    </source>
</evidence>
<dbReference type="GO" id="GO:0008137">
    <property type="term" value="F:NADH dehydrogenase (ubiquinone) activity"/>
    <property type="evidence" value="ECO:0007669"/>
    <property type="project" value="UniProtKB-EC"/>
</dbReference>
<dbReference type="AlphaFoldDB" id="A0A125R6W9"/>
<reference evidence="10" key="1">
    <citation type="submission" date="2015-11" db="EMBL/GenBank/DDBJ databases">
        <authorList>
            <person name="Zhang Y."/>
            <person name="Guo Z."/>
        </authorList>
    </citation>
    <scope>NUCLEOTIDE SEQUENCE</scope>
    <source>
        <tissue evidence="10">Dorsal myotome</tissue>
    </source>
</reference>
<evidence type="ECO:0000313" key="10">
    <source>
        <dbReference type="EMBL" id="AMD11926.1"/>
    </source>
</evidence>
<name>A0A125R6W9_ACRPD</name>
<sequence length="324" mass="35363">MLNFLITHYIKPFAFIVRVLVAVVILSLLEGKVLGSMQVRNGPNVVGPDRLLQPIIGGVMLIIKDPVRPSTSSAFVLLAAPMLGLSVALILGAPIAIPPPMFDLHLRILLILALSSLTVYSILGSGWASNSTYALIGALRAVARTISYDVSLWLISLSVLIISWGLTLQTFTIALERISLLTPASPVVALRYFSALGETYRARLDVTQRESQLVCGFYVVYGGAPFPLCFLAVYAIMLVINSVSAVLLLAASLMPYMPALSAIILITTAGLLCAVFQWVRGSYRRIRYDQLMHLVWKIFVPLPLAFLLWHADLPIALARLPPQL</sequence>
<evidence type="ECO:0000256" key="7">
    <source>
        <dbReference type="RuleBase" id="RU000471"/>
    </source>
</evidence>
<feature type="transmembrane region" description="Helical" evidence="9">
    <location>
        <begin position="12"/>
        <end position="29"/>
    </location>
</feature>
<comment type="similarity">
    <text evidence="2 7">Belongs to the complex I subunit 1 family.</text>
</comment>
<dbReference type="EC" id="7.1.1.2" evidence="8"/>
<dbReference type="CTD" id="4535"/>
<dbReference type="GeneID" id="26896660"/>
<evidence type="ECO:0000256" key="6">
    <source>
        <dbReference type="ARBA" id="ARBA00023136"/>
    </source>
</evidence>
<feature type="transmembrane region" description="Helical" evidence="9">
    <location>
        <begin position="150"/>
        <end position="175"/>
    </location>
</feature>
<gene>
    <name evidence="10" type="primary">ND1</name>
</gene>
<feature type="transmembrane region" description="Helical" evidence="9">
    <location>
        <begin position="291"/>
        <end position="311"/>
    </location>
</feature>
<evidence type="ECO:0000256" key="9">
    <source>
        <dbReference type="SAM" id="Phobius"/>
    </source>
</evidence>
<feature type="transmembrane region" description="Helical" evidence="9">
    <location>
        <begin position="259"/>
        <end position="279"/>
    </location>
</feature>
<evidence type="ECO:0000256" key="8">
    <source>
        <dbReference type="RuleBase" id="RU000473"/>
    </source>
</evidence>
<evidence type="ECO:0000256" key="1">
    <source>
        <dbReference type="ARBA" id="ARBA00004141"/>
    </source>
</evidence>
<feature type="transmembrane region" description="Helical" evidence="9">
    <location>
        <begin position="74"/>
        <end position="97"/>
    </location>
</feature>
<keyword evidence="4 7" id="KW-0812">Transmembrane</keyword>
<evidence type="ECO:0000256" key="2">
    <source>
        <dbReference type="ARBA" id="ARBA00010535"/>
    </source>
</evidence>
<accession>A0A125R6W9</accession>
<evidence type="ECO:0000256" key="3">
    <source>
        <dbReference type="ARBA" id="ARBA00021009"/>
    </source>
</evidence>
<keyword evidence="8 10" id="KW-0496">Mitochondrion</keyword>
<organism evidence="10">
    <name type="scientific">Acrossocheilus paradoxus</name>
    <name type="common">Taiwan torrent carp</name>
    <name type="synonym">Barbus paradoxus</name>
    <dbReference type="NCBI Taxonomy" id="76593"/>
    <lineage>
        <taxon>Eukaryota</taxon>
        <taxon>Metazoa</taxon>
        <taxon>Chordata</taxon>
        <taxon>Craniata</taxon>
        <taxon>Vertebrata</taxon>
        <taxon>Euteleostomi</taxon>
        <taxon>Actinopterygii</taxon>
        <taxon>Neopterygii</taxon>
        <taxon>Teleostei</taxon>
        <taxon>Ostariophysi</taxon>
        <taxon>Cypriniformes</taxon>
        <taxon>Cyprinidae</taxon>
        <taxon>Acrossocheilinae</taxon>
        <taxon>Acrossocheilus</taxon>
    </lineage>
</organism>
<dbReference type="PANTHER" id="PTHR11432:SF3">
    <property type="entry name" value="NADH-UBIQUINONE OXIDOREDUCTASE CHAIN 1"/>
    <property type="match status" value="1"/>
</dbReference>
<dbReference type="Pfam" id="PF00146">
    <property type="entry name" value="NADHdh"/>
    <property type="match status" value="1"/>
</dbReference>
<comment type="subcellular location">
    <subcellularLocation>
        <location evidence="1">Membrane</location>
        <topology evidence="1">Multi-pass membrane protein</topology>
    </subcellularLocation>
    <subcellularLocation>
        <location evidence="7">Mitochondrion inner membrane</location>
        <topology evidence="7">Multi-pass membrane protein</topology>
    </subcellularLocation>
</comment>
<dbReference type="GO" id="GO:0005743">
    <property type="term" value="C:mitochondrial inner membrane"/>
    <property type="evidence" value="ECO:0007669"/>
    <property type="project" value="UniProtKB-SubCell"/>
</dbReference>
<keyword evidence="7" id="KW-0520">NAD</keyword>
<comment type="catalytic activity">
    <reaction evidence="8">
        <text>a ubiquinone + NADH + 5 H(+)(in) = a ubiquinol + NAD(+) + 4 H(+)(out)</text>
        <dbReference type="Rhea" id="RHEA:29091"/>
        <dbReference type="Rhea" id="RHEA-COMP:9565"/>
        <dbReference type="Rhea" id="RHEA-COMP:9566"/>
        <dbReference type="ChEBI" id="CHEBI:15378"/>
        <dbReference type="ChEBI" id="CHEBI:16389"/>
        <dbReference type="ChEBI" id="CHEBI:17976"/>
        <dbReference type="ChEBI" id="CHEBI:57540"/>
        <dbReference type="ChEBI" id="CHEBI:57945"/>
        <dbReference type="EC" id="7.1.1.2"/>
    </reaction>
</comment>
<dbReference type="GO" id="GO:0003954">
    <property type="term" value="F:NADH dehydrogenase activity"/>
    <property type="evidence" value="ECO:0007669"/>
    <property type="project" value="TreeGrafter"/>
</dbReference>
<evidence type="ECO:0000256" key="4">
    <source>
        <dbReference type="ARBA" id="ARBA00022692"/>
    </source>
</evidence>
<keyword evidence="6 9" id="KW-0472">Membrane</keyword>